<sequence length="105" mass="11312">MVVTDTEKPNVLNQRKADIPIFKKGLHSNIRPFGTIAAHRYSCHVRWSKLGAQSIAGIQGGPCYGTQSLPTGPCHSPTLPPLSLTAGYDLGTARKGNVTWLLRAC</sequence>
<organism evidence="1 2">
    <name type="scientific">Xenopus laevis</name>
    <name type="common">African clawed frog</name>
    <dbReference type="NCBI Taxonomy" id="8355"/>
    <lineage>
        <taxon>Eukaryota</taxon>
        <taxon>Metazoa</taxon>
        <taxon>Chordata</taxon>
        <taxon>Craniata</taxon>
        <taxon>Vertebrata</taxon>
        <taxon>Euteleostomi</taxon>
        <taxon>Amphibia</taxon>
        <taxon>Batrachia</taxon>
        <taxon>Anura</taxon>
        <taxon>Pipoidea</taxon>
        <taxon>Pipidae</taxon>
        <taxon>Xenopodinae</taxon>
        <taxon>Xenopus</taxon>
        <taxon>Xenopus</taxon>
    </lineage>
</organism>
<evidence type="ECO:0000313" key="2">
    <source>
        <dbReference type="Proteomes" id="UP000694892"/>
    </source>
</evidence>
<proteinExistence type="predicted"/>
<gene>
    <name evidence="1" type="ORF">XELAEV_18022416mg</name>
</gene>
<name>A0A974D281_XENLA</name>
<reference evidence="2" key="1">
    <citation type="journal article" date="2016" name="Nature">
        <title>Genome evolution in the allotetraploid frog Xenopus laevis.</title>
        <authorList>
            <person name="Session A.M."/>
            <person name="Uno Y."/>
            <person name="Kwon T."/>
            <person name="Chapman J.A."/>
            <person name="Toyoda A."/>
            <person name="Takahashi S."/>
            <person name="Fukui A."/>
            <person name="Hikosaka A."/>
            <person name="Suzuki A."/>
            <person name="Kondo M."/>
            <person name="van Heeringen S.J."/>
            <person name="Quigley I."/>
            <person name="Heinz S."/>
            <person name="Ogino H."/>
            <person name="Ochi H."/>
            <person name="Hellsten U."/>
            <person name="Lyons J.B."/>
            <person name="Simakov O."/>
            <person name="Putnam N."/>
            <person name="Stites J."/>
            <person name="Kuroki Y."/>
            <person name="Tanaka T."/>
            <person name="Michiue T."/>
            <person name="Watanabe M."/>
            <person name="Bogdanovic O."/>
            <person name="Lister R."/>
            <person name="Georgiou G."/>
            <person name="Paranjpe S.S."/>
            <person name="van Kruijsbergen I."/>
            <person name="Shu S."/>
            <person name="Carlson J."/>
            <person name="Kinoshita T."/>
            <person name="Ohta Y."/>
            <person name="Mawaribuchi S."/>
            <person name="Jenkins J."/>
            <person name="Grimwood J."/>
            <person name="Schmutz J."/>
            <person name="Mitros T."/>
            <person name="Mozaffari S.V."/>
            <person name="Suzuki Y."/>
            <person name="Haramoto Y."/>
            <person name="Yamamoto T.S."/>
            <person name="Takagi C."/>
            <person name="Heald R."/>
            <person name="Miller K."/>
            <person name="Haudenschild C."/>
            <person name="Kitzman J."/>
            <person name="Nakayama T."/>
            <person name="Izutsu Y."/>
            <person name="Robert J."/>
            <person name="Fortriede J."/>
            <person name="Burns K."/>
            <person name="Lotay V."/>
            <person name="Karimi K."/>
            <person name="Yasuoka Y."/>
            <person name="Dichmann D.S."/>
            <person name="Flajnik M.F."/>
            <person name="Houston D.W."/>
            <person name="Shendure J."/>
            <person name="DuPasquier L."/>
            <person name="Vize P.D."/>
            <person name="Zorn A.M."/>
            <person name="Ito M."/>
            <person name="Marcotte E.M."/>
            <person name="Wallingford J.B."/>
            <person name="Ito Y."/>
            <person name="Asashima M."/>
            <person name="Ueno N."/>
            <person name="Matsuda Y."/>
            <person name="Veenstra G.J."/>
            <person name="Fujiyama A."/>
            <person name="Harland R.M."/>
            <person name="Taira M."/>
            <person name="Rokhsar D.S."/>
        </authorList>
    </citation>
    <scope>NUCLEOTIDE SEQUENCE [LARGE SCALE GENOMIC DNA]</scope>
    <source>
        <strain evidence="2">J</strain>
    </source>
</reference>
<dbReference type="Proteomes" id="UP000694892">
    <property type="component" value="Chromosome 4L"/>
</dbReference>
<protein>
    <submittedName>
        <fullName evidence="1">Uncharacterized protein</fullName>
    </submittedName>
</protein>
<accession>A0A974D281</accession>
<dbReference type="AlphaFoldDB" id="A0A974D281"/>
<evidence type="ECO:0000313" key="1">
    <source>
        <dbReference type="EMBL" id="OCT84263.1"/>
    </source>
</evidence>
<dbReference type="EMBL" id="CM004472">
    <property type="protein sequence ID" value="OCT84263.1"/>
    <property type="molecule type" value="Genomic_DNA"/>
</dbReference>